<name>A0A2D3TCG0_9ENTR</name>
<evidence type="ECO:0000313" key="3">
    <source>
        <dbReference type="Proteomes" id="UP000229055"/>
    </source>
</evidence>
<dbReference type="EMBL" id="CP017613">
    <property type="protein sequence ID" value="ATW33221.1"/>
    <property type="molecule type" value="Genomic_DNA"/>
</dbReference>
<evidence type="ECO:0000256" key="1">
    <source>
        <dbReference type="SAM" id="MobiDB-lite"/>
    </source>
</evidence>
<sequence>MAPTSVNPNSSNFFEIKTMFEGLTTKKPSEKAFEGLQSVTNTTEPKAQLPSPKATSTEGKKRPPAVPEKTAKTKKEYDRLKQKHEANLLSKSVTPRLQKPVLPRATSTEGEKIPHRYQKKQEKQSKNTKS</sequence>
<reference evidence="3" key="2">
    <citation type="submission" date="2017-11" db="EMBL/GenBank/DDBJ databases">
        <title>PacBio sequencing of new strain of the secondary endosymbiont Candidatus Hamiltonella defensa.</title>
        <authorList>
            <person name="Strand M.R."/>
            <person name="Oliver K."/>
        </authorList>
    </citation>
    <scope>NUCLEOTIDE SEQUENCE [LARGE SCALE GENOMIC DNA]</scope>
    <source>
        <strain evidence="3">ZA17</strain>
    </source>
</reference>
<protein>
    <submittedName>
        <fullName evidence="2">Uncharacterized protein</fullName>
    </submittedName>
</protein>
<dbReference type="Proteomes" id="UP000229055">
    <property type="component" value="Chromosome"/>
</dbReference>
<gene>
    <name evidence="2" type="ORF">BJP43_01775</name>
</gene>
<feature type="compositionally biased region" description="Basic and acidic residues" evidence="1">
    <location>
        <begin position="69"/>
        <end position="86"/>
    </location>
</feature>
<accession>A0A2D3TCG0</accession>
<reference evidence="3" key="1">
    <citation type="submission" date="2016-10" db="EMBL/GenBank/DDBJ databases">
        <authorList>
            <person name="Chevignon G."/>
        </authorList>
    </citation>
    <scope>NUCLEOTIDE SEQUENCE [LARGE SCALE GENOMIC DNA]</scope>
    <source>
        <strain evidence="3">ZA17</strain>
    </source>
</reference>
<proteinExistence type="predicted"/>
<dbReference type="AlphaFoldDB" id="A0A2D3TCG0"/>
<feature type="compositionally biased region" description="Basic and acidic residues" evidence="1">
    <location>
        <begin position="109"/>
        <end position="130"/>
    </location>
</feature>
<evidence type="ECO:0000313" key="2">
    <source>
        <dbReference type="EMBL" id="ATW33221.1"/>
    </source>
</evidence>
<organism evidence="2 3">
    <name type="scientific">Candidatus Williamhamiltonella defendens</name>
    <dbReference type="NCBI Taxonomy" id="138072"/>
    <lineage>
        <taxon>Bacteria</taxon>
        <taxon>Pseudomonadati</taxon>
        <taxon>Pseudomonadota</taxon>
        <taxon>Gammaproteobacteria</taxon>
        <taxon>Enterobacterales</taxon>
        <taxon>Enterobacteriaceae</taxon>
        <taxon>aphid secondary symbionts</taxon>
        <taxon>Candidatus Williamhamiltonella</taxon>
    </lineage>
</organism>
<feature type="region of interest" description="Disordered" evidence="1">
    <location>
        <begin position="36"/>
        <end position="130"/>
    </location>
</feature>